<dbReference type="EMBL" id="JADYXP020000006">
    <property type="protein sequence ID" value="KAL0121732.1"/>
    <property type="molecule type" value="Genomic_DNA"/>
</dbReference>
<sequence length="89" mass="10684">MRRRALFLGGKKKAEKKKDWTETALANKERWKERERYKRREEERGRAYSPPLLFLLSLSFFFFSCLSLSLSLLPGDEPSYFRASNFFPR</sequence>
<evidence type="ECO:0000313" key="2">
    <source>
        <dbReference type="EMBL" id="KAL0121732.1"/>
    </source>
</evidence>
<protein>
    <submittedName>
        <fullName evidence="2">Uncharacterized protein</fullName>
    </submittedName>
</protein>
<evidence type="ECO:0000313" key="3">
    <source>
        <dbReference type="Proteomes" id="UP001430953"/>
    </source>
</evidence>
<name>A0AAW2G5D0_9HYME</name>
<proteinExistence type="predicted"/>
<gene>
    <name evidence="2" type="ORF">PUN28_006894</name>
</gene>
<keyword evidence="1" id="KW-0472">Membrane</keyword>
<keyword evidence="3" id="KW-1185">Reference proteome</keyword>
<comment type="caution">
    <text evidence="2">The sequence shown here is derived from an EMBL/GenBank/DDBJ whole genome shotgun (WGS) entry which is preliminary data.</text>
</comment>
<keyword evidence="1" id="KW-1133">Transmembrane helix</keyword>
<reference evidence="2 3" key="1">
    <citation type="submission" date="2023-03" db="EMBL/GenBank/DDBJ databases">
        <title>High recombination rates correlate with genetic variation in Cardiocondyla obscurior ants.</title>
        <authorList>
            <person name="Errbii M."/>
        </authorList>
    </citation>
    <scope>NUCLEOTIDE SEQUENCE [LARGE SCALE GENOMIC DNA]</scope>
    <source>
        <strain evidence="2">Alpha-2009</strain>
        <tissue evidence="2">Whole body</tissue>
    </source>
</reference>
<accession>A0AAW2G5D0</accession>
<dbReference type="AlphaFoldDB" id="A0AAW2G5D0"/>
<feature type="transmembrane region" description="Helical" evidence="1">
    <location>
        <begin position="52"/>
        <end position="73"/>
    </location>
</feature>
<organism evidence="2 3">
    <name type="scientific">Cardiocondyla obscurior</name>
    <dbReference type="NCBI Taxonomy" id="286306"/>
    <lineage>
        <taxon>Eukaryota</taxon>
        <taxon>Metazoa</taxon>
        <taxon>Ecdysozoa</taxon>
        <taxon>Arthropoda</taxon>
        <taxon>Hexapoda</taxon>
        <taxon>Insecta</taxon>
        <taxon>Pterygota</taxon>
        <taxon>Neoptera</taxon>
        <taxon>Endopterygota</taxon>
        <taxon>Hymenoptera</taxon>
        <taxon>Apocrita</taxon>
        <taxon>Aculeata</taxon>
        <taxon>Formicoidea</taxon>
        <taxon>Formicidae</taxon>
        <taxon>Myrmicinae</taxon>
        <taxon>Cardiocondyla</taxon>
    </lineage>
</organism>
<dbReference type="Proteomes" id="UP001430953">
    <property type="component" value="Unassembled WGS sequence"/>
</dbReference>
<evidence type="ECO:0000256" key="1">
    <source>
        <dbReference type="SAM" id="Phobius"/>
    </source>
</evidence>
<keyword evidence="1" id="KW-0812">Transmembrane</keyword>